<dbReference type="eggNOG" id="KOG4493">
    <property type="taxonomic scope" value="Eukaryota"/>
</dbReference>
<evidence type="ECO:0000256" key="7">
    <source>
        <dbReference type="ARBA" id="ARBA00023001"/>
    </source>
</evidence>
<evidence type="ECO:0000256" key="9">
    <source>
        <dbReference type="ARBA" id="ARBA00023277"/>
    </source>
</evidence>
<feature type="domain" description="Xylanase inhibitor N-terminal" evidence="13">
    <location>
        <begin position="83"/>
        <end position="194"/>
    </location>
</feature>
<comment type="similarity">
    <text evidence="4">Belongs to the peptidase A1 family.</text>
</comment>
<evidence type="ECO:0000256" key="3">
    <source>
        <dbReference type="ARBA" id="ARBA00007130"/>
    </source>
</evidence>
<dbReference type="GO" id="GO:1990316">
    <property type="term" value="C:Atg1/ULK1 kinase complex"/>
    <property type="evidence" value="ECO:0007669"/>
    <property type="project" value="TreeGrafter"/>
</dbReference>
<evidence type="ECO:0000259" key="12">
    <source>
        <dbReference type="Pfam" id="PF00759"/>
    </source>
</evidence>
<dbReference type="Gramene" id="ORUFI12G11340.1">
    <property type="protein sequence ID" value="ORUFI12G11340.1"/>
    <property type="gene ID" value="ORUFI12G11340"/>
</dbReference>
<dbReference type="Pfam" id="PF14543">
    <property type="entry name" value="TAXi_N"/>
    <property type="match status" value="1"/>
</dbReference>
<proteinExistence type="inferred from homology"/>
<dbReference type="EnsemblPlants" id="ORUFI12G11340.1">
    <property type="protein sequence ID" value="ORUFI12G11340.1"/>
    <property type="gene ID" value="ORUFI12G11340"/>
</dbReference>
<reference evidence="15" key="1">
    <citation type="submission" date="2013-06" db="EMBL/GenBank/DDBJ databases">
        <authorList>
            <person name="Zhao Q."/>
        </authorList>
    </citation>
    <scope>NUCLEOTIDE SEQUENCE</scope>
    <source>
        <strain evidence="15">cv. W1943</strain>
    </source>
</reference>
<feature type="compositionally biased region" description="Low complexity" evidence="11">
    <location>
        <begin position="1"/>
        <end position="18"/>
    </location>
</feature>
<evidence type="ECO:0000256" key="10">
    <source>
        <dbReference type="ARBA" id="ARBA00023326"/>
    </source>
</evidence>
<dbReference type="SUPFAM" id="SSF48208">
    <property type="entry name" value="Six-hairpin glycosidases"/>
    <property type="match status" value="1"/>
</dbReference>
<keyword evidence="10" id="KW-0624">Polysaccharide degradation</keyword>
<dbReference type="InterPro" id="IPR032861">
    <property type="entry name" value="TAXi_N"/>
</dbReference>
<dbReference type="Proteomes" id="UP000008022">
    <property type="component" value="Unassembled WGS sequence"/>
</dbReference>
<dbReference type="PANTHER" id="PTHR13292">
    <property type="entry name" value="AUTOPHAGY-RELATED PROTEIN 101"/>
    <property type="match status" value="1"/>
</dbReference>
<comment type="catalytic activity">
    <reaction evidence="1">
        <text>Endohydrolysis of (1-&gt;4)-beta-D-glucosidic linkages in cellulose, lichenin and cereal beta-D-glucans.</text>
        <dbReference type="EC" id="3.2.1.4"/>
    </reaction>
</comment>
<evidence type="ECO:0000256" key="5">
    <source>
        <dbReference type="ARBA" id="ARBA00012601"/>
    </source>
</evidence>
<protein>
    <recommendedName>
        <fullName evidence="6">Autophagy-related protein 101</fullName>
        <ecNumber evidence="5">3.2.1.4</ecNumber>
    </recommendedName>
</protein>
<accession>A0A0E0RGM7</accession>
<dbReference type="InterPro" id="IPR021109">
    <property type="entry name" value="Peptidase_aspartic_dom_sf"/>
</dbReference>
<dbReference type="InterPro" id="IPR001701">
    <property type="entry name" value="Glyco_hydro_9"/>
</dbReference>
<name>A0A0E0RGM7_ORYRU</name>
<evidence type="ECO:0000256" key="4">
    <source>
        <dbReference type="ARBA" id="ARBA00007447"/>
    </source>
</evidence>
<sequence>MTAPRPRGASPAASASLARRLRLARTPPPPAASSRPRSPPRRDRVPPHLRRRADAVMGEAKAGAARTPPAPPTTPTPAARAAVGALAPASPLCESIPNDIHNCSCNVCMYEASTNAGDTGGKVGTDTFAVGTAKANLAFGCVVASNIDTMDGSSGIVGLGRTSWSLVTQTGVAAFSYCLAPHDAGKNNALFLGSTAKLAGGGKTASMPFVNISGNDLSNYYKTADAVMCILLPDSETAAFRTKGGLLYVDEWNSLQHPVASAFLAAVYSDYMQSSRKTELSCSGQGFSPSDLRKFAKSQADYLLGSNPMKISCLVGYGDRYPERVHHRGTSIPEDVDTGLIILGKREGRGGHIGVRGCWPSLAPTVASPLHKWLETSKPNPNVTTDALVGGMYKNNSFVDERDNFFSSIHPFIHPLPARRDTHQQLRRRRRQPRQPRLLIRRFGVAEMNCETCQLKELELEPREIKDVLRCILHTIFFHRTLSLVRPKDVDCDFFEITYVQCGLPELEKEVDEKINQFVAWVEKHPNRSSQVCLSFFDEKNKLPSWFGNKTERIYWEQWFINLHVISPKRHGKSHSSKALTNIGGQALEESSSRRAALESSIHEVLFQIINFANEKKDHIPPIPDRIFNHEISIPSSSDSMFGWNTDVLRRVLNSGHPYSL</sequence>
<evidence type="ECO:0000256" key="11">
    <source>
        <dbReference type="SAM" id="MobiDB-lite"/>
    </source>
</evidence>
<dbReference type="EC" id="3.2.1.4" evidence="5"/>
<keyword evidence="7" id="KW-0136">Cellulose degradation</keyword>
<dbReference type="HOGENOM" id="CLU_421735_0_0_1"/>
<organism evidence="14 15">
    <name type="scientific">Oryza rufipogon</name>
    <name type="common">Brownbeard rice</name>
    <name type="synonym">Asian wild rice</name>
    <dbReference type="NCBI Taxonomy" id="4529"/>
    <lineage>
        <taxon>Eukaryota</taxon>
        <taxon>Viridiplantae</taxon>
        <taxon>Streptophyta</taxon>
        <taxon>Embryophyta</taxon>
        <taxon>Tracheophyta</taxon>
        <taxon>Spermatophyta</taxon>
        <taxon>Magnoliopsida</taxon>
        <taxon>Liliopsida</taxon>
        <taxon>Poales</taxon>
        <taxon>Poaceae</taxon>
        <taxon>BOP clade</taxon>
        <taxon>Oryzoideae</taxon>
        <taxon>Oryzeae</taxon>
        <taxon>Oryzinae</taxon>
        <taxon>Oryza</taxon>
    </lineage>
</organism>
<dbReference type="GO" id="GO:0000045">
    <property type="term" value="P:autophagosome assembly"/>
    <property type="evidence" value="ECO:0007669"/>
    <property type="project" value="TreeGrafter"/>
</dbReference>
<evidence type="ECO:0000256" key="8">
    <source>
        <dbReference type="ARBA" id="ARBA00023006"/>
    </source>
</evidence>
<dbReference type="InterPro" id="IPR012341">
    <property type="entry name" value="6hp_glycosidase-like_sf"/>
</dbReference>
<evidence type="ECO:0000256" key="2">
    <source>
        <dbReference type="ARBA" id="ARBA00007072"/>
    </source>
</evidence>
<feature type="domain" description="Glycoside hydrolase family 9" evidence="12">
    <location>
        <begin position="215"/>
        <end position="405"/>
    </location>
</feature>
<dbReference type="SUPFAM" id="SSF50630">
    <property type="entry name" value="Acid proteases"/>
    <property type="match status" value="1"/>
</dbReference>
<evidence type="ECO:0000256" key="6">
    <source>
        <dbReference type="ARBA" id="ARBA00018874"/>
    </source>
</evidence>
<dbReference type="Pfam" id="PF07855">
    <property type="entry name" value="ATG101"/>
    <property type="match status" value="1"/>
</dbReference>
<dbReference type="Gene3D" id="1.50.10.10">
    <property type="match status" value="1"/>
</dbReference>
<dbReference type="GO" id="GO:0000407">
    <property type="term" value="C:phagophore assembly site"/>
    <property type="evidence" value="ECO:0007669"/>
    <property type="project" value="TreeGrafter"/>
</dbReference>
<evidence type="ECO:0000313" key="15">
    <source>
        <dbReference type="Proteomes" id="UP000008022"/>
    </source>
</evidence>
<dbReference type="PANTHER" id="PTHR13292:SF0">
    <property type="entry name" value="AUTOPHAGY-RELATED PROTEIN 101"/>
    <property type="match status" value="1"/>
</dbReference>
<dbReference type="InterPro" id="IPR008928">
    <property type="entry name" value="6-hairpin_glycosidase_sf"/>
</dbReference>
<keyword evidence="15" id="KW-1185">Reference proteome</keyword>
<feature type="region of interest" description="Disordered" evidence="11">
    <location>
        <begin position="1"/>
        <end position="78"/>
    </location>
</feature>
<dbReference type="GO" id="GO:0008810">
    <property type="term" value="F:cellulase activity"/>
    <property type="evidence" value="ECO:0007669"/>
    <property type="project" value="UniProtKB-EC"/>
</dbReference>
<reference evidence="14" key="2">
    <citation type="submission" date="2015-06" db="UniProtKB">
        <authorList>
            <consortium name="EnsemblPlants"/>
        </authorList>
    </citation>
    <scope>IDENTIFICATION</scope>
</reference>
<dbReference type="STRING" id="4529.A0A0E0RGM7"/>
<evidence type="ECO:0000259" key="13">
    <source>
        <dbReference type="Pfam" id="PF14543"/>
    </source>
</evidence>
<keyword evidence="8" id="KW-0072">Autophagy</keyword>
<evidence type="ECO:0000256" key="1">
    <source>
        <dbReference type="ARBA" id="ARBA00000966"/>
    </source>
</evidence>
<dbReference type="InterPro" id="IPR012445">
    <property type="entry name" value="ATG101"/>
</dbReference>
<comment type="similarity">
    <text evidence="2">Belongs to the glycosyl hydrolase 9 (cellulase E) family.</text>
</comment>
<dbReference type="Pfam" id="PF00759">
    <property type="entry name" value="Glyco_hydro_9"/>
    <property type="match status" value="1"/>
</dbReference>
<keyword evidence="9" id="KW-0119">Carbohydrate metabolism</keyword>
<dbReference type="GO" id="GO:0030245">
    <property type="term" value="P:cellulose catabolic process"/>
    <property type="evidence" value="ECO:0007669"/>
    <property type="project" value="UniProtKB-KW"/>
</dbReference>
<dbReference type="AlphaFoldDB" id="A0A0E0RGM7"/>
<dbReference type="GO" id="GO:0019901">
    <property type="term" value="F:protein kinase binding"/>
    <property type="evidence" value="ECO:0007669"/>
    <property type="project" value="TreeGrafter"/>
</dbReference>
<dbReference type="Gene3D" id="2.40.70.10">
    <property type="entry name" value="Acid Proteases"/>
    <property type="match status" value="1"/>
</dbReference>
<comment type="similarity">
    <text evidence="3">Belongs to the ATG101 family.</text>
</comment>
<evidence type="ECO:0000313" key="14">
    <source>
        <dbReference type="EnsemblPlants" id="ORUFI12G11340.1"/>
    </source>
</evidence>